<evidence type="ECO:0000313" key="3">
    <source>
        <dbReference type="Proteomes" id="UP000653565"/>
    </source>
</evidence>
<accession>A0A8H4H4C0</accession>
<name>A0A8H4H4C0_9EURO</name>
<dbReference type="PANTHER" id="PTHR31377:SF0">
    <property type="entry name" value="AGMATINE DEIMINASE-RELATED"/>
    <property type="match status" value="1"/>
</dbReference>
<comment type="caution">
    <text evidence="2">The sequence shown here is derived from an EMBL/GenBank/DDBJ whole genome shotgun (WGS) entry which is preliminary data.</text>
</comment>
<organism evidence="2 3">
    <name type="scientific">Aspergillus fumigatiaffinis</name>
    <dbReference type="NCBI Taxonomy" id="340414"/>
    <lineage>
        <taxon>Eukaryota</taxon>
        <taxon>Fungi</taxon>
        <taxon>Dikarya</taxon>
        <taxon>Ascomycota</taxon>
        <taxon>Pezizomycotina</taxon>
        <taxon>Eurotiomycetes</taxon>
        <taxon>Eurotiomycetidae</taxon>
        <taxon>Eurotiales</taxon>
        <taxon>Aspergillaceae</taxon>
        <taxon>Aspergillus</taxon>
        <taxon>Aspergillus subgen. Fumigati</taxon>
    </lineage>
</organism>
<dbReference type="Pfam" id="PF04371">
    <property type="entry name" value="PAD_porph"/>
    <property type="match status" value="1"/>
</dbReference>
<gene>
    <name evidence="2" type="ORF">CNMCM6805_008465</name>
</gene>
<dbReference type="Gene3D" id="3.75.10.10">
    <property type="entry name" value="L-arginine/glycine Amidinotransferase, Chain A"/>
    <property type="match status" value="1"/>
</dbReference>
<dbReference type="GO" id="GO:0009446">
    <property type="term" value="P:putrescine biosynthetic process"/>
    <property type="evidence" value="ECO:0007669"/>
    <property type="project" value="InterPro"/>
</dbReference>
<dbReference type="EMBL" id="JAAAPX010000066">
    <property type="protein sequence ID" value="KAF4234622.1"/>
    <property type="molecule type" value="Genomic_DNA"/>
</dbReference>
<dbReference type="OrthoDB" id="544103at2759"/>
<dbReference type="PANTHER" id="PTHR31377">
    <property type="entry name" value="AGMATINE DEIMINASE-RELATED"/>
    <property type="match status" value="1"/>
</dbReference>
<reference evidence="2" key="2">
    <citation type="submission" date="2020-04" db="EMBL/GenBank/DDBJ databases">
        <authorList>
            <person name="Santos R.A.C."/>
            <person name="Steenwyk J.L."/>
            <person name="Rivero-Menendez O."/>
            <person name="Mead M.E."/>
            <person name="Silva L.P."/>
            <person name="Bastos R.W."/>
            <person name="Alastruey-Izquierdo A."/>
            <person name="Goldman G.H."/>
            <person name="Rokas A."/>
        </authorList>
    </citation>
    <scope>NUCLEOTIDE SEQUENCE</scope>
    <source>
        <strain evidence="2">CNM-CM6805</strain>
    </source>
</reference>
<dbReference type="SUPFAM" id="SSF55909">
    <property type="entry name" value="Pentein"/>
    <property type="match status" value="1"/>
</dbReference>
<dbReference type="GO" id="GO:0004668">
    <property type="term" value="F:protein-arginine deiminase activity"/>
    <property type="evidence" value="ECO:0007669"/>
    <property type="project" value="InterPro"/>
</dbReference>
<keyword evidence="1" id="KW-0378">Hydrolase</keyword>
<proteinExistence type="predicted"/>
<keyword evidence="3" id="KW-1185">Reference proteome</keyword>
<dbReference type="GO" id="GO:0047632">
    <property type="term" value="F:agmatine deiminase activity"/>
    <property type="evidence" value="ECO:0007669"/>
    <property type="project" value="TreeGrafter"/>
</dbReference>
<sequence length="375" mass="42129">MATSYRFLHEGSNRPKGAILMAWPGPENRHYKRDEKHRLQKELANLAKAISNYEHVILIVHSTQKSEAERMFKICGFKTSGKQGVEVKATEIADLEFWMRDVAPTFVLDEGNNVNGIDFNFNGWGGRYPSDNNRRFAEHILRDQSILGDRSIPCVKSCVTCGGDETRDLVLEGGALETDGEGTLVVTKSSIINPNRNPDLPQQKIEEELCRLLGVTKIIWVPGVPPGLEDYDEVTDAHIDGWVRFVAPGKVVLNYPGQDRHPMTDIYNKTKDVLSKATDAKDRPFEIIDLPEAGIGLKNPDPDRCLSYVNYLLVNGAVIIPRFGFRQADKRAKEIFQGLFPDRKIVPVFLEEIAWSGGGIHCVTQEIPWMKDDGQ</sequence>
<dbReference type="AlphaFoldDB" id="A0A8H4H4C0"/>
<evidence type="ECO:0000313" key="2">
    <source>
        <dbReference type="EMBL" id="KAF4234622.1"/>
    </source>
</evidence>
<dbReference type="Proteomes" id="UP000653565">
    <property type="component" value="Unassembled WGS sequence"/>
</dbReference>
<dbReference type="InterPro" id="IPR007466">
    <property type="entry name" value="Peptidyl-Arg-deiminase_porph"/>
</dbReference>
<reference evidence="2" key="1">
    <citation type="journal article" date="2020" name="bioRxiv">
        <title>Genomic and phenotypic heterogeneity of clinical isolates of the human pathogens Aspergillus fumigatus, Aspergillus lentulus and Aspergillus fumigatiaffinis.</title>
        <authorList>
            <person name="dos Santos R.A.C."/>
            <person name="Steenwyk J.L."/>
            <person name="Rivero-Menendez O."/>
            <person name="Mead M.E."/>
            <person name="Silva L.P."/>
            <person name="Bastos R.W."/>
            <person name="Alastruey-Izquierdo A."/>
            <person name="Goldman G.H."/>
            <person name="Rokas A."/>
        </authorList>
    </citation>
    <scope>NUCLEOTIDE SEQUENCE</scope>
    <source>
        <strain evidence="2">CNM-CM6805</strain>
    </source>
</reference>
<protein>
    <recommendedName>
        <fullName evidence="4">Agmatine deiminase</fullName>
    </recommendedName>
</protein>
<evidence type="ECO:0008006" key="4">
    <source>
        <dbReference type="Google" id="ProtNLM"/>
    </source>
</evidence>
<evidence type="ECO:0000256" key="1">
    <source>
        <dbReference type="ARBA" id="ARBA00022801"/>
    </source>
</evidence>